<dbReference type="PANTHER" id="PTHR24421">
    <property type="entry name" value="NITRATE/NITRITE SENSOR PROTEIN NARX-RELATED"/>
    <property type="match status" value="1"/>
</dbReference>
<feature type="transmembrane region" description="Helical" evidence="4">
    <location>
        <begin position="65"/>
        <end position="81"/>
    </location>
</feature>
<sequence>MVTLIVLATNAAAALFLPAVGLWREPDPARAAVGALGIVLFSAAQAAVLHALVTPWLTDQARRRATLAFAVAAVASLPLLGPVGGDWPSWSWLAACIVGNLPVLTGKLRAALLSAVTLALALVVTPGSVIHSLIIVVSFGAGIAAINTLHVWLWDLLLQAEQGRAAQAQLAAAEERLRFARDVHDLLGHNLSIIALKAELAQRLAATDGERAGREAGEVRRLAASALAELREVVHGYRQVDLKEQLAAIEQVLQSSGVRCTVTVPGDDLPAVAVLSAVLREATTNVLRHSRASWCAIAIAHVDGEVRMTVTNDGVRVGAAPDAHSHGLRGLADRLAEAGGTLRTRTGDGEFTLEAVVPSSM</sequence>
<keyword evidence="4" id="KW-0812">Transmembrane</keyword>
<accession>A0ABQ4CPU5</accession>
<dbReference type="SUPFAM" id="SSF55874">
    <property type="entry name" value="ATPase domain of HSP90 chaperone/DNA topoisomerase II/histidine kinase"/>
    <property type="match status" value="1"/>
</dbReference>
<keyword evidence="3" id="KW-0902">Two-component regulatory system</keyword>
<dbReference type="InterPro" id="IPR050482">
    <property type="entry name" value="Sensor_HK_TwoCompSys"/>
</dbReference>
<dbReference type="CDD" id="cd16917">
    <property type="entry name" value="HATPase_UhpB-NarQ-NarX-like"/>
    <property type="match status" value="1"/>
</dbReference>
<feature type="domain" description="Signal transduction histidine kinase subgroup 3 dimerisation and phosphoacceptor" evidence="5">
    <location>
        <begin position="175"/>
        <end position="241"/>
    </location>
</feature>
<dbReference type="Gene3D" id="3.30.565.10">
    <property type="entry name" value="Histidine kinase-like ATPase, C-terminal domain"/>
    <property type="match status" value="1"/>
</dbReference>
<keyword evidence="7" id="KW-1185">Reference proteome</keyword>
<dbReference type="EMBL" id="BONE01000019">
    <property type="protein sequence ID" value="GIF73304.1"/>
    <property type="molecule type" value="Genomic_DNA"/>
</dbReference>
<evidence type="ECO:0000259" key="5">
    <source>
        <dbReference type="Pfam" id="PF07730"/>
    </source>
</evidence>
<evidence type="ECO:0000256" key="2">
    <source>
        <dbReference type="ARBA" id="ARBA00022777"/>
    </source>
</evidence>
<reference evidence="6 7" key="1">
    <citation type="submission" date="2021-01" db="EMBL/GenBank/DDBJ databases">
        <title>Whole genome shotgun sequence of Asanoa siamensis NBRC 107932.</title>
        <authorList>
            <person name="Komaki H."/>
            <person name="Tamura T."/>
        </authorList>
    </citation>
    <scope>NUCLEOTIDE SEQUENCE [LARGE SCALE GENOMIC DNA]</scope>
    <source>
        <strain evidence="6 7">NBRC 107932</strain>
    </source>
</reference>
<organism evidence="6 7">
    <name type="scientific">Asanoa siamensis</name>
    <dbReference type="NCBI Taxonomy" id="926357"/>
    <lineage>
        <taxon>Bacteria</taxon>
        <taxon>Bacillati</taxon>
        <taxon>Actinomycetota</taxon>
        <taxon>Actinomycetes</taxon>
        <taxon>Micromonosporales</taxon>
        <taxon>Micromonosporaceae</taxon>
        <taxon>Asanoa</taxon>
    </lineage>
</organism>
<gene>
    <name evidence="6" type="ORF">Asi02nite_28220</name>
</gene>
<keyword evidence="4" id="KW-0472">Membrane</keyword>
<feature type="transmembrane region" description="Helical" evidence="4">
    <location>
        <begin position="110"/>
        <end position="127"/>
    </location>
</feature>
<evidence type="ECO:0000256" key="3">
    <source>
        <dbReference type="ARBA" id="ARBA00023012"/>
    </source>
</evidence>
<evidence type="ECO:0000256" key="1">
    <source>
        <dbReference type="ARBA" id="ARBA00022679"/>
    </source>
</evidence>
<comment type="caution">
    <text evidence="6">The sequence shown here is derived from an EMBL/GenBank/DDBJ whole genome shotgun (WGS) entry which is preliminary data.</text>
</comment>
<evidence type="ECO:0000256" key="4">
    <source>
        <dbReference type="SAM" id="Phobius"/>
    </source>
</evidence>
<dbReference type="Proteomes" id="UP000604117">
    <property type="component" value="Unassembled WGS sequence"/>
</dbReference>
<proteinExistence type="predicted"/>
<protein>
    <recommendedName>
        <fullName evidence="5">Signal transduction histidine kinase subgroup 3 dimerisation and phosphoacceptor domain-containing protein</fullName>
    </recommendedName>
</protein>
<keyword evidence="4" id="KW-1133">Transmembrane helix</keyword>
<dbReference type="Pfam" id="PF07730">
    <property type="entry name" value="HisKA_3"/>
    <property type="match status" value="1"/>
</dbReference>
<keyword evidence="2" id="KW-0418">Kinase</keyword>
<feature type="transmembrane region" description="Helical" evidence="4">
    <location>
        <begin position="133"/>
        <end position="154"/>
    </location>
</feature>
<dbReference type="Gene3D" id="1.20.5.1930">
    <property type="match status" value="1"/>
</dbReference>
<evidence type="ECO:0000313" key="6">
    <source>
        <dbReference type="EMBL" id="GIF73304.1"/>
    </source>
</evidence>
<name>A0ABQ4CPU5_9ACTN</name>
<dbReference type="InterPro" id="IPR036890">
    <property type="entry name" value="HATPase_C_sf"/>
</dbReference>
<dbReference type="PANTHER" id="PTHR24421:SF63">
    <property type="entry name" value="SENSOR HISTIDINE KINASE DESK"/>
    <property type="match status" value="1"/>
</dbReference>
<feature type="transmembrane region" description="Helical" evidence="4">
    <location>
        <begin position="31"/>
        <end position="53"/>
    </location>
</feature>
<dbReference type="InterPro" id="IPR011712">
    <property type="entry name" value="Sig_transdc_His_kin_sub3_dim/P"/>
</dbReference>
<evidence type="ECO:0000313" key="7">
    <source>
        <dbReference type="Proteomes" id="UP000604117"/>
    </source>
</evidence>
<keyword evidence="1" id="KW-0808">Transferase</keyword>